<feature type="transmembrane region" description="Helical" evidence="1">
    <location>
        <begin position="12"/>
        <end position="32"/>
    </location>
</feature>
<sequence>MKYLSFCLKWFFLIFVPLFSPALIAAGAYMLWNSWGDPKKVLESVVLVAIGFIVWYREGGFVGWRPSEFKAFKRNWEKFF</sequence>
<evidence type="ECO:0000313" key="2">
    <source>
        <dbReference type="EMBL" id="OGG61736.1"/>
    </source>
</evidence>
<feature type="transmembrane region" description="Helical" evidence="1">
    <location>
        <begin position="44"/>
        <end position="64"/>
    </location>
</feature>
<accession>A0A1F6DK19</accession>
<dbReference type="Proteomes" id="UP000178532">
    <property type="component" value="Unassembled WGS sequence"/>
</dbReference>
<dbReference type="EMBL" id="MFLI01000017">
    <property type="protein sequence ID" value="OGG61736.1"/>
    <property type="molecule type" value="Genomic_DNA"/>
</dbReference>
<comment type="caution">
    <text evidence="2">The sequence shown here is derived from an EMBL/GenBank/DDBJ whole genome shotgun (WGS) entry which is preliminary data.</text>
</comment>
<evidence type="ECO:0000256" key="1">
    <source>
        <dbReference type="SAM" id="Phobius"/>
    </source>
</evidence>
<protein>
    <submittedName>
        <fullName evidence="2">Uncharacterized protein</fullName>
    </submittedName>
</protein>
<name>A0A1F6DK19_9BACT</name>
<keyword evidence="1" id="KW-0472">Membrane</keyword>
<proteinExistence type="predicted"/>
<reference evidence="2 3" key="1">
    <citation type="journal article" date="2016" name="Nat. Commun.">
        <title>Thousands of microbial genomes shed light on interconnected biogeochemical processes in an aquifer system.</title>
        <authorList>
            <person name="Anantharaman K."/>
            <person name="Brown C.T."/>
            <person name="Hug L.A."/>
            <person name="Sharon I."/>
            <person name="Castelle C.J."/>
            <person name="Probst A.J."/>
            <person name="Thomas B.C."/>
            <person name="Singh A."/>
            <person name="Wilkins M.J."/>
            <person name="Karaoz U."/>
            <person name="Brodie E.L."/>
            <person name="Williams K.H."/>
            <person name="Hubbard S.S."/>
            <person name="Banfield J.F."/>
        </authorList>
    </citation>
    <scope>NUCLEOTIDE SEQUENCE [LARGE SCALE GENOMIC DNA]</scope>
</reference>
<dbReference type="AlphaFoldDB" id="A0A1F6DK19"/>
<gene>
    <name evidence="2" type="ORF">A3C19_00575</name>
</gene>
<organism evidence="2 3">
    <name type="scientific">Candidatus Kaiserbacteria bacterium RIFCSPHIGHO2_02_FULL_54_22</name>
    <dbReference type="NCBI Taxonomy" id="1798495"/>
    <lineage>
        <taxon>Bacteria</taxon>
        <taxon>Candidatus Kaiseribacteriota</taxon>
    </lineage>
</organism>
<keyword evidence="1" id="KW-1133">Transmembrane helix</keyword>
<evidence type="ECO:0000313" key="3">
    <source>
        <dbReference type="Proteomes" id="UP000178532"/>
    </source>
</evidence>
<keyword evidence="1" id="KW-0812">Transmembrane</keyword>